<evidence type="ECO:0000256" key="3">
    <source>
        <dbReference type="ARBA" id="ARBA00018392"/>
    </source>
</evidence>
<evidence type="ECO:0000256" key="1">
    <source>
        <dbReference type="ARBA" id="ARBA00003145"/>
    </source>
</evidence>
<dbReference type="Gene3D" id="3.30.870.10">
    <property type="entry name" value="Endonuclease Chain A"/>
    <property type="match status" value="2"/>
</dbReference>
<dbReference type="InterPro" id="IPR025202">
    <property type="entry name" value="PLD-like_dom"/>
</dbReference>
<dbReference type="PANTHER" id="PTHR21248">
    <property type="entry name" value="CARDIOLIPIN SYNTHASE"/>
    <property type="match status" value="1"/>
</dbReference>
<dbReference type="Proteomes" id="UP000198894">
    <property type="component" value="Unassembled WGS sequence"/>
</dbReference>
<name>A0A1G8MW66_9HYPH</name>
<dbReference type="InterPro" id="IPR001736">
    <property type="entry name" value="PLipase_D/transphosphatidylase"/>
</dbReference>
<keyword evidence="8" id="KW-1185">Reference proteome</keyword>
<feature type="domain" description="PLD phosphodiesterase" evidence="6">
    <location>
        <begin position="127"/>
        <end position="154"/>
    </location>
</feature>
<protein>
    <recommendedName>
        <fullName evidence="3">Phospholipase D</fullName>
    </recommendedName>
    <alternativeName>
        <fullName evidence="5">Choline phosphatase</fullName>
    </alternativeName>
</protein>
<dbReference type="GO" id="GO:0005576">
    <property type="term" value="C:extracellular region"/>
    <property type="evidence" value="ECO:0007669"/>
    <property type="project" value="UniProtKB-SubCell"/>
</dbReference>
<dbReference type="AlphaFoldDB" id="A0A1G8MW66"/>
<dbReference type="PANTHER" id="PTHR21248:SF12">
    <property type="entry name" value="CARDIOLIPIN SYNTHASE C"/>
    <property type="match status" value="1"/>
</dbReference>
<dbReference type="CDD" id="cd09113">
    <property type="entry name" value="PLDc_ymdC_like_2"/>
    <property type="match status" value="1"/>
</dbReference>
<evidence type="ECO:0000313" key="7">
    <source>
        <dbReference type="EMBL" id="SDI72123.1"/>
    </source>
</evidence>
<organism evidence="7 8">
    <name type="scientific">Mesorhizobium muleiense</name>
    <dbReference type="NCBI Taxonomy" id="1004279"/>
    <lineage>
        <taxon>Bacteria</taxon>
        <taxon>Pseudomonadati</taxon>
        <taxon>Pseudomonadota</taxon>
        <taxon>Alphaproteobacteria</taxon>
        <taxon>Hyphomicrobiales</taxon>
        <taxon>Phyllobacteriaceae</taxon>
        <taxon>Mesorhizobium</taxon>
    </lineage>
</organism>
<dbReference type="CDD" id="cd09111">
    <property type="entry name" value="PLDc_ymdC_like_1"/>
    <property type="match status" value="1"/>
</dbReference>
<evidence type="ECO:0000256" key="2">
    <source>
        <dbReference type="ARBA" id="ARBA00004613"/>
    </source>
</evidence>
<feature type="domain" description="PLD phosphodiesterase" evidence="6">
    <location>
        <begin position="357"/>
        <end position="384"/>
    </location>
</feature>
<dbReference type="SUPFAM" id="SSF56024">
    <property type="entry name" value="Phospholipase D/nuclease"/>
    <property type="match status" value="2"/>
</dbReference>
<evidence type="ECO:0000259" key="6">
    <source>
        <dbReference type="PROSITE" id="PS50035"/>
    </source>
</evidence>
<gene>
    <name evidence="7" type="ORF">SAMN05428953_102697</name>
</gene>
<accession>A0A1G8MW66</accession>
<reference evidence="8" key="1">
    <citation type="submission" date="2016-10" db="EMBL/GenBank/DDBJ databases">
        <authorList>
            <person name="Varghese N."/>
            <person name="Submissions S."/>
        </authorList>
    </citation>
    <scope>NUCLEOTIDE SEQUENCE [LARGE SCALE GENOMIC DNA]</scope>
    <source>
        <strain evidence="8">CGMCC 1.11022</strain>
    </source>
</reference>
<evidence type="ECO:0000256" key="4">
    <source>
        <dbReference type="ARBA" id="ARBA00022525"/>
    </source>
</evidence>
<comment type="function">
    <text evidence="1">Could be a virulence factor.</text>
</comment>
<dbReference type="EMBL" id="FNEE01000002">
    <property type="protein sequence ID" value="SDI72123.1"/>
    <property type="molecule type" value="Genomic_DNA"/>
</dbReference>
<keyword evidence="4" id="KW-0964">Secreted</keyword>
<proteinExistence type="predicted"/>
<dbReference type="PROSITE" id="PS50035">
    <property type="entry name" value="PLD"/>
    <property type="match status" value="2"/>
</dbReference>
<dbReference type="GO" id="GO:0030572">
    <property type="term" value="F:phosphatidyltransferase activity"/>
    <property type="evidence" value="ECO:0007669"/>
    <property type="project" value="UniProtKB-ARBA"/>
</dbReference>
<dbReference type="RefSeq" id="WP_091591671.1">
    <property type="nucleotide sequence ID" value="NZ_FNEE01000002.1"/>
</dbReference>
<evidence type="ECO:0000313" key="8">
    <source>
        <dbReference type="Proteomes" id="UP000198894"/>
    </source>
</evidence>
<dbReference type="Pfam" id="PF13091">
    <property type="entry name" value="PLDc_2"/>
    <property type="match status" value="2"/>
</dbReference>
<dbReference type="SMART" id="SM00155">
    <property type="entry name" value="PLDc"/>
    <property type="match status" value="2"/>
</dbReference>
<evidence type="ECO:0000256" key="5">
    <source>
        <dbReference type="ARBA" id="ARBA00029594"/>
    </source>
</evidence>
<sequence>MEVSITRIAHDNIKAGKSGLLLVPDNYDAFAGRVLAARSAVRSLDLMYYLWHDDHTGRLLLQEVFRAAERGVRVRMLLDDANPRKNDAAYLALSNHPNIELKLFNPSGVRQRSVMRAVEIVLRLFALTRRMHNKAWIADDNVAIVGGRNVGDAYFDAAETNFRDLDVLLLGPAVQQTAEIFEAFWACEDAKSISVLGPAAGNEHSDLFSGSDLETESMLLNGISDRGSIAEFIAASNDVHWVDRVRVISDPPEKVRGWRRRSWLTKELLPLIKSARNSLEIVSPYFIPGKRGSAVLMDLVSNGVDVSVLTNSLAATDVAAVHGAYANYRKRLLRNGVRLFELQPFTRGQGISVFGSKGASLHTKSFTVDDRAGFVGSFNFDPRSVSLNSEMGVLFEDAELVGELRRFFQAEISPETSYRLELKNNVLHWHGCDEGKLQEYTHEPEAGIFRRVLAALVRHLPVESQL</sequence>
<comment type="subcellular location">
    <subcellularLocation>
        <location evidence="2">Secreted</location>
    </subcellularLocation>
</comment>
<dbReference type="GO" id="GO:0032049">
    <property type="term" value="P:cardiolipin biosynthetic process"/>
    <property type="evidence" value="ECO:0007669"/>
    <property type="project" value="UniProtKB-ARBA"/>
</dbReference>